<feature type="compositionally biased region" description="Gly residues" evidence="1">
    <location>
        <begin position="298"/>
        <end position="319"/>
    </location>
</feature>
<keyword evidence="4" id="KW-1185">Reference proteome</keyword>
<feature type="compositionally biased region" description="Low complexity" evidence="1">
    <location>
        <begin position="137"/>
        <end position="154"/>
    </location>
</feature>
<dbReference type="EMBL" id="JAAVJB010000317">
    <property type="protein sequence ID" value="NJP68949.1"/>
    <property type="molecule type" value="Genomic_DNA"/>
</dbReference>
<reference evidence="3 4" key="1">
    <citation type="submission" date="2020-03" db="EMBL/GenBank/DDBJ databases">
        <title>Draft genome of Streptomyces sp. ventii, isolated from the Axial Seamount in the Pacific Ocean, and resequencing of the two type strains Streptomyces lonarensis strain NCL 716 and Streptomyces bohaiensis strain 11A07.</title>
        <authorList>
            <person name="Loughran R.M."/>
            <person name="Pfannmuller K.M."/>
            <person name="Wasson B.J."/>
            <person name="Deadmond M.C."/>
            <person name="Paddock B.E."/>
            <person name="Koyack M.J."/>
            <person name="Gallegos D.A."/>
            <person name="Mitchell E.A."/>
            <person name="Ushijima B."/>
            <person name="Saw J.H."/>
            <person name="Mcphail K.L."/>
            <person name="Videau P."/>
        </authorList>
    </citation>
    <scope>NUCLEOTIDE SEQUENCE [LARGE SCALE GENOMIC DNA]</scope>
    <source>
        <strain evidence="4">5675061</strain>
    </source>
</reference>
<feature type="compositionally biased region" description="Basic and acidic residues" evidence="1">
    <location>
        <begin position="156"/>
        <end position="165"/>
    </location>
</feature>
<sequence>RSLRYVDRSGDGGPPPAADGSSEPVPADELALRRLLRDSVRGIEPSPEALVALQRAVPARRRRRRRLMTAATTVAVLAVGAPVTLHAASVVDANTRTVGAGSDRAAGDGNPETAEIGDRSGSPSDGGGGTRDEASAGEETSGPGTDPETGGPTEPGRPDSTRPEESDGTAGSYPRCDRDQLGDAAATLADPDTDGVIYGAIRVSNISSSVCRVRGTDELTATAVRNTTAANVTSPQVVLRTSGDRAVHLPLPDRWVEELVLPPGEAYEIRFAWVPSRGATDGGCSVPEPEPLPADTGSGAGSSSGGSNGGSSSGGAGGGSDDETETGAAAQDVDPDGSGDDPHAPDDDGPSGGSGSGGGGSGGAGKTSGGSTDGTGGGSGSSGAEPGPGPGGPGGAEAEGVLVRYTPASGTPRAAQIELVGVCTGSLHRTGVLVPTV</sequence>
<keyword evidence="2" id="KW-0812">Transmembrane</keyword>
<feature type="region of interest" description="Disordered" evidence="1">
    <location>
        <begin position="99"/>
        <end position="178"/>
    </location>
</feature>
<feature type="non-terminal residue" evidence="3">
    <location>
        <position position="1"/>
    </location>
</feature>
<feature type="region of interest" description="Disordered" evidence="1">
    <location>
        <begin position="278"/>
        <end position="407"/>
    </location>
</feature>
<gene>
    <name evidence="3" type="ORF">HCJ92_22350</name>
</gene>
<feature type="compositionally biased region" description="Gly residues" evidence="1">
    <location>
        <begin position="350"/>
        <end position="381"/>
    </location>
</feature>
<organism evidence="3 4">
    <name type="scientific">Streptomyces spiramenti</name>
    <dbReference type="NCBI Taxonomy" id="2720606"/>
    <lineage>
        <taxon>Bacteria</taxon>
        <taxon>Bacillati</taxon>
        <taxon>Actinomycetota</taxon>
        <taxon>Actinomycetes</taxon>
        <taxon>Kitasatosporales</taxon>
        <taxon>Streptomycetaceae</taxon>
        <taxon>Streptomyces</taxon>
    </lineage>
</organism>
<feature type="compositionally biased region" description="Basic and acidic residues" evidence="1">
    <location>
        <begin position="1"/>
        <end position="10"/>
    </location>
</feature>
<evidence type="ECO:0000256" key="1">
    <source>
        <dbReference type="SAM" id="MobiDB-lite"/>
    </source>
</evidence>
<accession>A0ABX1APE5</accession>
<dbReference type="Proteomes" id="UP000746503">
    <property type="component" value="Unassembled WGS sequence"/>
</dbReference>
<protein>
    <recommendedName>
        <fullName evidence="5">DUF4232 domain-containing protein</fullName>
    </recommendedName>
</protein>
<feature type="transmembrane region" description="Helical" evidence="2">
    <location>
        <begin position="67"/>
        <end position="88"/>
    </location>
</feature>
<keyword evidence="2" id="KW-1133">Transmembrane helix</keyword>
<keyword evidence="2" id="KW-0472">Membrane</keyword>
<proteinExistence type="predicted"/>
<dbReference type="RefSeq" id="WP_167935421.1">
    <property type="nucleotide sequence ID" value="NZ_JAAVJB010000317.1"/>
</dbReference>
<name>A0ABX1APE5_9ACTN</name>
<evidence type="ECO:0000256" key="2">
    <source>
        <dbReference type="SAM" id="Phobius"/>
    </source>
</evidence>
<feature type="region of interest" description="Disordered" evidence="1">
    <location>
        <begin position="1"/>
        <end position="26"/>
    </location>
</feature>
<evidence type="ECO:0008006" key="5">
    <source>
        <dbReference type="Google" id="ProtNLM"/>
    </source>
</evidence>
<comment type="caution">
    <text evidence="3">The sequence shown here is derived from an EMBL/GenBank/DDBJ whole genome shotgun (WGS) entry which is preliminary data.</text>
</comment>
<evidence type="ECO:0000313" key="3">
    <source>
        <dbReference type="EMBL" id="NJP68949.1"/>
    </source>
</evidence>
<evidence type="ECO:0000313" key="4">
    <source>
        <dbReference type="Proteomes" id="UP000746503"/>
    </source>
</evidence>